<organism evidence="2 3">
    <name type="scientific">Bos mutus</name>
    <name type="common">wild yak</name>
    <dbReference type="NCBI Taxonomy" id="72004"/>
    <lineage>
        <taxon>Eukaryota</taxon>
        <taxon>Metazoa</taxon>
        <taxon>Chordata</taxon>
        <taxon>Craniata</taxon>
        <taxon>Vertebrata</taxon>
        <taxon>Euteleostomi</taxon>
        <taxon>Mammalia</taxon>
        <taxon>Eutheria</taxon>
        <taxon>Laurasiatheria</taxon>
        <taxon>Artiodactyla</taxon>
        <taxon>Ruminantia</taxon>
        <taxon>Pecora</taxon>
        <taxon>Bovidae</taxon>
        <taxon>Bovinae</taxon>
        <taxon>Bos</taxon>
    </lineage>
</organism>
<keyword evidence="3" id="KW-1185">Reference proteome</keyword>
<protein>
    <submittedName>
        <fullName evidence="2">Uncharacterized protein</fullName>
    </submittedName>
</protein>
<proteinExistence type="predicted"/>
<sequence>MQFFRWILTEIRLQLHHRPFWIPDVSDGPRCSFENIPSPGLQEHCSTVYTTLKSLAPGYRQEQRQTIDLGSLETMPGMQGVGSERNSEVGHIRGHKKPLGKTQRSVRDT</sequence>
<dbReference type="AlphaFoldDB" id="A0A6B0RNA3"/>
<comment type="caution">
    <text evidence="2">The sequence shown here is derived from an EMBL/GenBank/DDBJ whole genome shotgun (WGS) entry which is preliminary data.</text>
</comment>
<name>A0A6B0RNA3_9CETA</name>
<reference evidence="2" key="1">
    <citation type="submission" date="2019-10" db="EMBL/GenBank/DDBJ databases">
        <title>The sequence and de novo assembly of the wild yak genome.</title>
        <authorList>
            <person name="Liu Y."/>
        </authorList>
    </citation>
    <scope>NUCLEOTIDE SEQUENCE [LARGE SCALE GENOMIC DNA]</scope>
    <source>
        <strain evidence="2">WY2019</strain>
    </source>
</reference>
<dbReference type="Proteomes" id="UP000322234">
    <property type="component" value="Unassembled WGS sequence"/>
</dbReference>
<evidence type="ECO:0000313" key="2">
    <source>
        <dbReference type="EMBL" id="MXQ91335.1"/>
    </source>
</evidence>
<dbReference type="EMBL" id="VBQZ03000070">
    <property type="protein sequence ID" value="MXQ91335.1"/>
    <property type="molecule type" value="Genomic_DNA"/>
</dbReference>
<evidence type="ECO:0000256" key="1">
    <source>
        <dbReference type="SAM" id="MobiDB-lite"/>
    </source>
</evidence>
<evidence type="ECO:0000313" key="3">
    <source>
        <dbReference type="Proteomes" id="UP000322234"/>
    </source>
</evidence>
<feature type="region of interest" description="Disordered" evidence="1">
    <location>
        <begin position="67"/>
        <end position="109"/>
    </location>
</feature>
<gene>
    <name evidence="2" type="ORF">E5288_WYG015551</name>
</gene>
<accession>A0A6B0RNA3</accession>